<organism evidence="15 16">
    <name type="scientific">Rhizoctonia solani</name>
    <dbReference type="NCBI Taxonomy" id="456999"/>
    <lineage>
        <taxon>Eukaryota</taxon>
        <taxon>Fungi</taxon>
        <taxon>Dikarya</taxon>
        <taxon>Basidiomycota</taxon>
        <taxon>Agaricomycotina</taxon>
        <taxon>Agaricomycetes</taxon>
        <taxon>Cantharellales</taxon>
        <taxon>Ceratobasidiaceae</taxon>
        <taxon>Rhizoctonia</taxon>
    </lineage>
</organism>
<evidence type="ECO:0000256" key="9">
    <source>
        <dbReference type="ARBA" id="ARBA00023136"/>
    </source>
</evidence>
<feature type="chain" id="PRO_5034303890" description="ER membrane protein complex subunit 1" evidence="12">
    <location>
        <begin position="20"/>
        <end position="987"/>
    </location>
</feature>
<dbReference type="InterPro" id="IPR011047">
    <property type="entry name" value="Quinoprotein_ADH-like_sf"/>
</dbReference>
<dbReference type="OrthoDB" id="5419315at2759"/>
<gene>
    <name evidence="15" type="ORF">RDB_LOCUS68624</name>
</gene>
<dbReference type="Gene3D" id="2.130.10.10">
    <property type="entry name" value="YVTN repeat-like/Quinoprotein amine dehydrogenase"/>
    <property type="match status" value="1"/>
</dbReference>
<evidence type="ECO:0000256" key="11">
    <source>
        <dbReference type="SAM" id="Phobius"/>
    </source>
</evidence>
<comment type="similarity">
    <text evidence="2">Belongs to the EMC1 family.</text>
</comment>
<reference evidence="15" key="1">
    <citation type="submission" date="2021-01" db="EMBL/GenBank/DDBJ databases">
        <authorList>
            <person name="Kaushik A."/>
        </authorList>
    </citation>
    <scope>NUCLEOTIDE SEQUENCE</scope>
    <source>
        <strain evidence="15">AG2-2IIIB</strain>
    </source>
</reference>
<feature type="domain" description="EMC1 first beta-propeller" evidence="14">
    <location>
        <begin position="22"/>
        <end position="440"/>
    </location>
</feature>
<evidence type="ECO:0000256" key="8">
    <source>
        <dbReference type="ARBA" id="ARBA00022989"/>
    </source>
</evidence>
<evidence type="ECO:0000256" key="4">
    <source>
        <dbReference type="ARBA" id="ARBA00020824"/>
    </source>
</evidence>
<dbReference type="SUPFAM" id="SSF50998">
    <property type="entry name" value="Quinoprotein alcohol dehydrogenase-like"/>
    <property type="match status" value="1"/>
</dbReference>
<dbReference type="Pfam" id="PF07774">
    <property type="entry name" value="EMC1_C"/>
    <property type="match status" value="1"/>
</dbReference>
<evidence type="ECO:0000313" key="15">
    <source>
        <dbReference type="EMBL" id="CAE6434911.1"/>
    </source>
</evidence>
<accession>A0A8H2XU24</accession>
<keyword evidence="5 11" id="KW-0812">Transmembrane</keyword>
<evidence type="ECO:0000256" key="6">
    <source>
        <dbReference type="ARBA" id="ARBA00022729"/>
    </source>
</evidence>
<dbReference type="PANTHER" id="PTHR21573:SF0">
    <property type="entry name" value="ER MEMBRANE PROTEIN COMPLEX SUBUNIT 1"/>
    <property type="match status" value="1"/>
</dbReference>
<dbReference type="AlphaFoldDB" id="A0A8H2XU24"/>
<keyword evidence="9 11" id="KW-0472">Membrane</keyword>
<dbReference type="EMBL" id="CAJMWT010002166">
    <property type="protein sequence ID" value="CAE6434911.1"/>
    <property type="molecule type" value="Genomic_DNA"/>
</dbReference>
<keyword evidence="10" id="KW-0325">Glycoprotein</keyword>
<evidence type="ECO:0000259" key="13">
    <source>
        <dbReference type="Pfam" id="PF07774"/>
    </source>
</evidence>
<comment type="subcellular location">
    <subcellularLocation>
        <location evidence="1">Endoplasmic reticulum membrane</location>
        <topology evidence="1">Single-pass type I membrane protein</topology>
    </subcellularLocation>
</comment>
<dbReference type="InterPro" id="IPR058545">
    <property type="entry name" value="Beta-prop_EMC1_1st"/>
</dbReference>
<proteinExistence type="inferred from homology"/>
<name>A0A8H2XU24_9AGAM</name>
<keyword evidence="7" id="KW-0256">Endoplasmic reticulum</keyword>
<dbReference type="InterPro" id="IPR011678">
    <property type="entry name" value="EMC1_C"/>
</dbReference>
<evidence type="ECO:0000256" key="5">
    <source>
        <dbReference type="ARBA" id="ARBA00022692"/>
    </source>
</evidence>
<evidence type="ECO:0000259" key="14">
    <source>
        <dbReference type="Pfam" id="PF25293"/>
    </source>
</evidence>
<keyword evidence="6 12" id="KW-0732">Signal</keyword>
<feature type="transmembrane region" description="Helical" evidence="11">
    <location>
        <begin position="956"/>
        <end position="976"/>
    </location>
</feature>
<dbReference type="Proteomes" id="UP000663843">
    <property type="component" value="Unassembled WGS sequence"/>
</dbReference>
<evidence type="ECO:0000256" key="12">
    <source>
        <dbReference type="SAM" id="SignalP"/>
    </source>
</evidence>
<dbReference type="GO" id="GO:0072546">
    <property type="term" value="C:EMC complex"/>
    <property type="evidence" value="ECO:0007669"/>
    <property type="project" value="InterPro"/>
</dbReference>
<sequence>MRLRTGPFLWLWALRYVSALEESEAGVIDWHKELVGVPLTDSAKSLPAFIRSDPTSPTKKTGMAVATKSNVLAVLNPGSTGNIVWRRQFDHSEGRILQYKTHRDALASISGPGGSHVRLFESFTGNLLWERQLHPPSLGRLLEPANLGVDVTFWHELSDIDAYVLTNGNTVSRLEGRSGKTVWSWNTDDIRTLLSRIILSPSSIHVVGLSKTDAYALTVTSLDRQTGALLSESQIPSKITRGMRDVFVVKTRDTKAPAVVWFEKHAGTLNSVVLGGEIISPEQVSTKIKFAKVHDVQLEEHGLFVTETKDQLPYVFGMHSTGLTQEWDFDDSAVSRSETPSLFSGSVDREGNAYIARVFWSLSTGLANIHTYAAHGSEGKGISTGATFPFDTAEHGVILHCAIDAFMPHSYNIQHRMLLTTSTGAVQLWQLENLQWTRDEALAEIKVATLVDLPERKIAEEIAISEHRGFAERMIFHLVAAQNLPQYIVQFTKRFATGSYSSLTSGTSSSLERDSFGFRKMLVVATSYGTVLGIDTAQGTVVWRKIIGVSSTGPADVVPFKMFVTKSALEGPDPEVVLVADKKLRGKKTKTSVVFHFEALTGRWVAGGPSGVQVSGTGVTEAFLLPGESNVVGIASTDGQVNTYPSTRSTIGGASQLYFTRAIGSELRGYSVDPELSAPAIETWKKAFTTPATFPNTISSHLEVIHRPVSPIASYGKVLGDRTTLYKYINPNAAAVIAPDCAVRVVDLVSGAIVFDSGSLLAPCEPPKVTFTENWLVYAHEVGGNATDKGTKVVSVELYEGERNDDKTNSIESSSFSERSARLHAIQQSFLFPYPVAALGTTATKFGISIKGLLLATSKNQIYHLHRRLLDPRRPLQKPTAQDQEEMLFQYEPVLPPDTRRIVTHKNQVLGIKHLIAAPALLESTSCVLAYGLDLFHTRVTPSGTFDLLGAGFNKLQLLLTIVGLSVAIVVVRPLVARKQQHAQWYQ</sequence>
<feature type="signal peptide" evidence="12">
    <location>
        <begin position="1"/>
        <end position="19"/>
    </location>
</feature>
<dbReference type="PANTHER" id="PTHR21573">
    <property type="entry name" value="ER MEMBRANE PROTEIN COMPLEX SUBUNIT 1"/>
    <property type="match status" value="1"/>
</dbReference>
<keyword evidence="8 11" id="KW-1133">Transmembrane helix</keyword>
<evidence type="ECO:0000256" key="2">
    <source>
        <dbReference type="ARBA" id="ARBA00007904"/>
    </source>
</evidence>
<dbReference type="Pfam" id="PF25293">
    <property type="entry name" value="Beta-prop_EMC1_N"/>
    <property type="match status" value="1"/>
</dbReference>
<dbReference type="InterPro" id="IPR026895">
    <property type="entry name" value="EMC1"/>
</dbReference>
<evidence type="ECO:0000256" key="10">
    <source>
        <dbReference type="ARBA" id="ARBA00023180"/>
    </source>
</evidence>
<evidence type="ECO:0000256" key="1">
    <source>
        <dbReference type="ARBA" id="ARBA00004115"/>
    </source>
</evidence>
<protein>
    <recommendedName>
        <fullName evidence="4">ER membrane protein complex subunit 1</fullName>
    </recommendedName>
</protein>
<comment type="caution">
    <text evidence="15">The sequence shown here is derived from an EMBL/GenBank/DDBJ whole genome shotgun (WGS) entry which is preliminary data.</text>
</comment>
<comment type="subunit">
    <text evidence="3">Component of the ER membrane protein complex (EMC).</text>
</comment>
<evidence type="ECO:0000313" key="16">
    <source>
        <dbReference type="Proteomes" id="UP000663843"/>
    </source>
</evidence>
<dbReference type="GO" id="GO:0034975">
    <property type="term" value="P:protein folding in endoplasmic reticulum"/>
    <property type="evidence" value="ECO:0007669"/>
    <property type="project" value="TreeGrafter"/>
</dbReference>
<evidence type="ECO:0000256" key="7">
    <source>
        <dbReference type="ARBA" id="ARBA00022824"/>
    </source>
</evidence>
<dbReference type="InterPro" id="IPR015943">
    <property type="entry name" value="WD40/YVTN_repeat-like_dom_sf"/>
</dbReference>
<evidence type="ECO:0000256" key="3">
    <source>
        <dbReference type="ARBA" id="ARBA00011276"/>
    </source>
</evidence>
<feature type="domain" description="ER membrane protein complex subunit 1 C-terminal" evidence="13">
    <location>
        <begin position="772"/>
        <end position="985"/>
    </location>
</feature>